<proteinExistence type="predicted"/>
<evidence type="ECO:0000313" key="3">
    <source>
        <dbReference type="Proteomes" id="UP000288805"/>
    </source>
</evidence>
<dbReference type="AlphaFoldDB" id="A0A438KRF5"/>
<feature type="region of interest" description="Disordered" evidence="1">
    <location>
        <begin position="103"/>
        <end position="145"/>
    </location>
</feature>
<reference evidence="2 3" key="1">
    <citation type="journal article" date="2018" name="PLoS Genet.">
        <title>Population sequencing reveals clonal diversity and ancestral inbreeding in the grapevine cultivar Chardonnay.</title>
        <authorList>
            <person name="Roach M.J."/>
            <person name="Johnson D.L."/>
            <person name="Bohlmann J."/>
            <person name="van Vuuren H.J."/>
            <person name="Jones S.J."/>
            <person name="Pretorius I.S."/>
            <person name="Schmidt S.A."/>
            <person name="Borneman A.R."/>
        </authorList>
    </citation>
    <scope>NUCLEOTIDE SEQUENCE [LARGE SCALE GENOMIC DNA]</scope>
    <source>
        <strain evidence="3">cv. Chardonnay</strain>
        <tissue evidence="2">Leaf</tissue>
    </source>
</reference>
<dbReference type="EMBL" id="QGNW01000001">
    <property type="protein sequence ID" value="RVX23766.1"/>
    <property type="molecule type" value="Genomic_DNA"/>
</dbReference>
<organism evidence="2 3">
    <name type="scientific">Vitis vinifera</name>
    <name type="common">Grape</name>
    <dbReference type="NCBI Taxonomy" id="29760"/>
    <lineage>
        <taxon>Eukaryota</taxon>
        <taxon>Viridiplantae</taxon>
        <taxon>Streptophyta</taxon>
        <taxon>Embryophyta</taxon>
        <taxon>Tracheophyta</taxon>
        <taxon>Spermatophyta</taxon>
        <taxon>Magnoliopsida</taxon>
        <taxon>eudicotyledons</taxon>
        <taxon>Gunneridae</taxon>
        <taxon>Pentapetalae</taxon>
        <taxon>rosids</taxon>
        <taxon>Vitales</taxon>
        <taxon>Vitaceae</taxon>
        <taxon>Viteae</taxon>
        <taxon>Vitis</taxon>
    </lineage>
</organism>
<evidence type="ECO:0000313" key="2">
    <source>
        <dbReference type="EMBL" id="RVX23766.1"/>
    </source>
</evidence>
<name>A0A438KRF5_VITVI</name>
<dbReference type="Proteomes" id="UP000288805">
    <property type="component" value="Unassembled WGS sequence"/>
</dbReference>
<feature type="region of interest" description="Disordered" evidence="1">
    <location>
        <begin position="1"/>
        <end position="36"/>
    </location>
</feature>
<evidence type="ECO:0000256" key="1">
    <source>
        <dbReference type="SAM" id="MobiDB-lite"/>
    </source>
</evidence>
<accession>A0A438KRF5</accession>
<sequence length="145" mass="16441">MAGGEEEEEEKKKKKKEKEKEECVPGRTSEATRATASRLAGGERLACLSGAFVMGRRLLQARRQRVASRRPEPRRAFQNYDPRDIVLTIESIDQSIGGLLNKLPQDESISEKSQQELQEQGVPKSDDDKKLSEKVGRRMRSRQKS</sequence>
<gene>
    <name evidence="2" type="ORF">CK203_000709</name>
</gene>
<comment type="caution">
    <text evidence="2">The sequence shown here is derived from an EMBL/GenBank/DDBJ whole genome shotgun (WGS) entry which is preliminary data.</text>
</comment>
<protein>
    <submittedName>
        <fullName evidence="2">Uncharacterized protein</fullName>
    </submittedName>
</protein>
<feature type="compositionally biased region" description="Basic and acidic residues" evidence="1">
    <location>
        <begin position="124"/>
        <end position="136"/>
    </location>
</feature>